<dbReference type="EMBL" id="LWCA01000002">
    <property type="protein sequence ID" value="OAF72175.1"/>
    <property type="molecule type" value="Genomic_DNA"/>
</dbReference>
<evidence type="ECO:0000313" key="1">
    <source>
        <dbReference type="EMBL" id="OAF72175.1"/>
    </source>
</evidence>
<gene>
    <name evidence="1" type="ORF">A3Q56_00055</name>
</gene>
<reference evidence="1 2" key="1">
    <citation type="submission" date="2016-04" db="EMBL/GenBank/DDBJ databases">
        <title>The genome of Intoshia linei affirms orthonectids as highly simplified spiralians.</title>
        <authorList>
            <person name="Mikhailov K.V."/>
            <person name="Slusarev G.S."/>
            <person name="Nikitin M.A."/>
            <person name="Logacheva M.D."/>
            <person name="Penin A."/>
            <person name="Aleoshin V."/>
            <person name="Panchin Y.V."/>
        </authorList>
    </citation>
    <scope>NUCLEOTIDE SEQUENCE [LARGE SCALE GENOMIC DNA]</scope>
    <source>
        <strain evidence="1">Intl2013</strain>
        <tissue evidence="1">Whole animal</tissue>
    </source>
</reference>
<evidence type="ECO:0000313" key="2">
    <source>
        <dbReference type="Proteomes" id="UP000078046"/>
    </source>
</evidence>
<dbReference type="OrthoDB" id="1926212at2759"/>
<keyword evidence="2" id="KW-1185">Reference proteome</keyword>
<comment type="caution">
    <text evidence="1">The sequence shown here is derived from an EMBL/GenBank/DDBJ whole genome shotgun (WGS) entry which is preliminary data.</text>
</comment>
<name>A0A177BD81_9BILA</name>
<proteinExistence type="predicted"/>
<sequence length="124" mass="14526">MINDYNHNVNIEKAKHDLMYSIYLSPYFHGIYPLLGRLYPGKNISKLLKTKEMDNVRCQIINNIENNFPKCLPEKVDKVSIIKKPQKVTTNFYASLCIEKTMIQNKVKSLLLQRPNLSRKLPFL</sequence>
<dbReference type="AlphaFoldDB" id="A0A177BD81"/>
<protein>
    <submittedName>
        <fullName evidence="1">Uncharacterized protein</fullName>
    </submittedName>
</protein>
<dbReference type="Proteomes" id="UP000078046">
    <property type="component" value="Unassembled WGS sequence"/>
</dbReference>
<organism evidence="1 2">
    <name type="scientific">Intoshia linei</name>
    <dbReference type="NCBI Taxonomy" id="1819745"/>
    <lineage>
        <taxon>Eukaryota</taxon>
        <taxon>Metazoa</taxon>
        <taxon>Spiralia</taxon>
        <taxon>Lophotrochozoa</taxon>
        <taxon>Mesozoa</taxon>
        <taxon>Orthonectida</taxon>
        <taxon>Rhopaluridae</taxon>
        <taxon>Intoshia</taxon>
    </lineage>
</organism>
<accession>A0A177BD81</accession>